<accession>A0A975EX71</accession>
<dbReference type="RefSeq" id="WP_210117541.1">
    <property type="nucleotide sequence ID" value="NZ_CP054257.1"/>
</dbReference>
<evidence type="ECO:0000313" key="1">
    <source>
        <dbReference type="EMBL" id="QTQ10744.1"/>
    </source>
</evidence>
<name>A0A975EX71_9SPIR</name>
<dbReference type="AlphaFoldDB" id="A0A975EX71"/>
<protein>
    <submittedName>
        <fullName evidence="1">Uncharacterized protein</fullName>
    </submittedName>
</protein>
<sequence>MAEVISQEDLKQIIETIQKNKTKPSLTPEEKIKKLSACFERYNEKNEFKPGDIVFWKENLKNRRLPNYDEPSIVLEVLKEPIYDSVPDSGNSSFKEPLTLKLGTLLLEGNENRFVAFYYDGQRFCTRESN</sequence>
<evidence type="ECO:0000313" key="2">
    <source>
        <dbReference type="Proteomes" id="UP000671995"/>
    </source>
</evidence>
<reference evidence="1" key="2">
    <citation type="journal article" date="2021" name="Microbiol. Resour. Announc.">
        <title>Complete Genome Sequences of Three Human Oral Treponema parvum Isolates.</title>
        <authorList>
            <person name="Zeng H."/>
            <person name="Watt R.M."/>
        </authorList>
    </citation>
    <scope>NUCLEOTIDE SEQUENCE</scope>
    <source>
        <strain evidence="1">ATCC 700773</strain>
    </source>
</reference>
<dbReference type="Proteomes" id="UP000671995">
    <property type="component" value="Chromosome"/>
</dbReference>
<organism evidence="1 2">
    <name type="scientific">Treponema parvum</name>
    <dbReference type="NCBI Taxonomy" id="138851"/>
    <lineage>
        <taxon>Bacteria</taxon>
        <taxon>Pseudomonadati</taxon>
        <taxon>Spirochaetota</taxon>
        <taxon>Spirochaetia</taxon>
        <taxon>Spirochaetales</taxon>
        <taxon>Treponemataceae</taxon>
        <taxon>Treponema</taxon>
    </lineage>
</organism>
<reference evidence="1" key="1">
    <citation type="submission" date="2020-05" db="EMBL/GenBank/DDBJ databases">
        <authorList>
            <person name="Zeng H."/>
            <person name="Chan Y.K."/>
            <person name="Watt R.M."/>
        </authorList>
    </citation>
    <scope>NUCLEOTIDE SEQUENCE</scope>
    <source>
        <strain evidence="1">ATCC 700773</strain>
    </source>
</reference>
<proteinExistence type="predicted"/>
<dbReference type="EMBL" id="CP054257">
    <property type="protein sequence ID" value="QTQ10744.1"/>
    <property type="molecule type" value="Genomic_DNA"/>
</dbReference>
<gene>
    <name evidence="1" type="ORF">HRI96_00125</name>
</gene>